<dbReference type="OMA" id="DPMKEAT"/>
<feature type="region of interest" description="Disordered" evidence="1">
    <location>
        <begin position="1"/>
        <end position="45"/>
    </location>
</feature>
<feature type="compositionally biased region" description="Pro residues" evidence="1">
    <location>
        <begin position="1"/>
        <end position="32"/>
    </location>
</feature>
<evidence type="ECO:0000313" key="2">
    <source>
        <dbReference type="EnsemblPlants" id="OPUNC12G02600.1"/>
    </source>
</evidence>
<dbReference type="Proteomes" id="UP000026962">
    <property type="component" value="Chromosome 12"/>
</dbReference>
<accession>A0A0E0MJK8</accession>
<evidence type="ECO:0000256" key="1">
    <source>
        <dbReference type="SAM" id="MobiDB-lite"/>
    </source>
</evidence>
<dbReference type="EnsemblPlants" id="OPUNC12G02600.1">
    <property type="protein sequence ID" value="OPUNC12G02600.1"/>
    <property type="gene ID" value="OPUNC12G02600"/>
</dbReference>
<protein>
    <submittedName>
        <fullName evidence="2">Uncharacterized protein</fullName>
    </submittedName>
</protein>
<evidence type="ECO:0000313" key="3">
    <source>
        <dbReference type="Proteomes" id="UP000026962"/>
    </source>
</evidence>
<organism evidence="2">
    <name type="scientific">Oryza punctata</name>
    <name type="common">Red rice</name>
    <dbReference type="NCBI Taxonomy" id="4537"/>
    <lineage>
        <taxon>Eukaryota</taxon>
        <taxon>Viridiplantae</taxon>
        <taxon>Streptophyta</taxon>
        <taxon>Embryophyta</taxon>
        <taxon>Tracheophyta</taxon>
        <taxon>Spermatophyta</taxon>
        <taxon>Magnoliopsida</taxon>
        <taxon>Liliopsida</taxon>
        <taxon>Poales</taxon>
        <taxon>Poaceae</taxon>
        <taxon>BOP clade</taxon>
        <taxon>Oryzoideae</taxon>
        <taxon>Oryzeae</taxon>
        <taxon>Oryzinae</taxon>
        <taxon>Oryza</taxon>
    </lineage>
</organism>
<feature type="region of interest" description="Disordered" evidence="1">
    <location>
        <begin position="223"/>
        <end position="263"/>
    </location>
</feature>
<keyword evidence="3" id="KW-1185">Reference proteome</keyword>
<proteinExistence type="predicted"/>
<name>A0A0E0MJK8_ORYPU</name>
<dbReference type="STRING" id="4537.A0A0E0MJK8"/>
<sequence length="281" mass="29321">MRNPRDPPTPYPPPSRSSPHVPPLSTPLPLAPASPCGVPRTAGCGRSDAVGEGCERFDPMPEAAPVEGFGSVAMFMEEAERFMVFIQETRAKAEEACRLAVLIQKATAAVAGGGLDAVAASEVFKKAAAATVAMGEGGSDAAATSEVCKAVDVMHKEVVAPADVIQEEAYRPPFVIPAQTTPGIGGGMRGLTPIVEGASHGNSEHTTLFEKNASIRQIDIEEMGGKAKDVSSEEGSSEEVKSSGNDVGMVIGGYAQDPYDDSSLEDLLQDQDTLEKSIHII</sequence>
<dbReference type="AlphaFoldDB" id="A0A0E0MJK8"/>
<dbReference type="HOGENOM" id="CLU_060648_0_0_1"/>
<reference evidence="2" key="2">
    <citation type="submission" date="2018-05" db="EMBL/GenBank/DDBJ databases">
        <title>OpunRS2 (Oryza punctata Reference Sequence Version 2).</title>
        <authorList>
            <person name="Zhang J."/>
            <person name="Kudrna D."/>
            <person name="Lee S."/>
            <person name="Talag J."/>
            <person name="Welchert J."/>
            <person name="Wing R.A."/>
        </authorList>
    </citation>
    <scope>NUCLEOTIDE SEQUENCE [LARGE SCALE GENOMIC DNA]</scope>
</reference>
<dbReference type="Gramene" id="OPUNC12G02600.1">
    <property type="protein sequence ID" value="OPUNC12G02600.1"/>
    <property type="gene ID" value="OPUNC12G02600"/>
</dbReference>
<reference evidence="2" key="1">
    <citation type="submission" date="2015-04" db="UniProtKB">
        <authorList>
            <consortium name="EnsemblPlants"/>
        </authorList>
    </citation>
    <scope>IDENTIFICATION</scope>
</reference>